<proteinExistence type="predicted"/>
<reference evidence="2" key="1">
    <citation type="submission" date="2021-02" db="EMBL/GenBank/DDBJ databases">
        <title>First Annotated Genome of the Yellow-green Alga Tribonema minus.</title>
        <authorList>
            <person name="Mahan K.M."/>
        </authorList>
    </citation>
    <scope>NUCLEOTIDE SEQUENCE</scope>
    <source>
        <strain evidence="2">UTEX B ZZ1240</strain>
    </source>
</reference>
<dbReference type="EMBL" id="JAFCMP010000096">
    <property type="protein sequence ID" value="KAG5187074.1"/>
    <property type="molecule type" value="Genomic_DNA"/>
</dbReference>
<keyword evidence="3" id="KW-1185">Reference proteome</keyword>
<dbReference type="AlphaFoldDB" id="A0A836CIT4"/>
<protein>
    <submittedName>
        <fullName evidence="2">Uncharacterized protein</fullName>
    </submittedName>
</protein>
<feature type="region of interest" description="Disordered" evidence="1">
    <location>
        <begin position="102"/>
        <end position="142"/>
    </location>
</feature>
<gene>
    <name evidence="2" type="ORF">JKP88DRAFT_254220</name>
</gene>
<evidence type="ECO:0000256" key="1">
    <source>
        <dbReference type="SAM" id="MobiDB-lite"/>
    </source>
</evidence>
<evidence type="ECO:0000313" key="2">
    <source>
        <dbReference type="EMBL" id="KAG5187074.1"/>
    </source>
</evidence>
<name>A0A836CIT4_9STRA</name>
<comment type="caution">
    <text evidence="2">The sequence shown here is derived from an EMBL/GenBank/DDBJ whole genome shotgun (WGS) entry which is preliminary data.</text>
</comment>
<dbReference type="Proteomes" id="UP000664859">
    <property type="component" value="Unassembled WGS sequence"/>
</dbReference>
<organism evidence="2 3">
    <name type="scientific">Tribonema minus</name>
    <dbReference type="NCBI Taxonomy" id="303371"/>
    <lineage>
        <taxon>Eukaryota</taxon>
        <taxon>Sar</taxon>
        <taxon>Stramenopiles</taxon>
        <taxon>Ochrophyta</taxon>
        <taxon>PX clade</taxon>
        <taxon>Xanthophyceae</taxon>
        <taxon>Tribonematales</taxon>
        <taxon>Tribonemataceae</taxon>
        <taxon>Tribonema</taxon>
    </lineage>
</organism>
<evidence type="ECO:0000313" key="3">
    <source>
        <dbReference type="Proteomes" id="UP000664859"/>
    </source>
</evidence>
<accession>A0A836CIT4</accession>
<sequence>MDEARATGNPVLEVHRRAAVAARHSQQVKLSRDLWKAGWSKSSPGEIPVEHPSNLLTTMDRDPAFPANRERTQNEVVDGGNECVVATHRTVRGKARSGTRRGACWSRTEQARQERKCTPSLAHRGAGSGDTRARPRRRRRAARRVAVLPRAPSGLRRASGLTPTLMLTLNLALTLAHAPQCCTLHLTTAAQARPRRAAAARLGPPASADEWYTREQAAAMMAHAGARLFASALPPRGDAAALRDGTVVAHMVKMLRVIVDGAAVEGTVLIVRDGHLHVLDGVHLMVGTSDQRSATGVTLPSATVSIPGAARGAGGAAKQLTVGVPVIVSAWLGGVSAVYERRERAAYRVSGGASGYPRHAQTSSTPRRARAVPRIFFAFAAPSPTDSFPAAVCPPAAERCRRDDLRVEPNDVSGRTSLYLKRATTAGAGAALLAPR</sequence>